<keyword evidence="1" id="KW-0175">Coiled coil</keyword>
<dbReference type="Proteomes" id="UP000017861">
    <property type="component" value="Unassembled WGS sequence"/>
</dbReference>
<comment type="caution">
    <text evidence="4">The sequence shown here is derived from an EMBL/GenBank/DDBJ whole genome shotgun (WGS) entry which is preliminary data.</text>
</comment>
<keyword evidence="3" id="KW-0472">Membrane</keyword>
<organism evidence="4 5">
    <name type="scientific">Trypanosoma cruzi Dm28c</name>
    <dbReference type="NCBI Taxonomy" id="1416333"/>
    <lineage>
        <taxon>Eukaryota</taxon>
        <taxon>Discoba</taxon>
        <taxon>Euglenozoa</taxon>
        <taxon>Kinetoplastea</taxon>
        <taxon>Metakinetoplastina</taxon>
        <taxon>Trypanosomatida</taxon>
        <taxon>Trypanosomatidae</taxon>
        <taxon>Trypanosoma</taxon>
        <taxon>Schizotrypanum</taxon>
    </lineage>
</organism>
<dbReference type="InterPro" id="IPR029787">
    <property type="entry name" value="Nucleotide_cyclase"/>
</dbReference>
<dbReference type="OrthoDB" id="2021138at2759"/>
<accession>V5DJU3</accession>
<evidence type="ECO:0000313" key="5">
    <source>
        <dbReference type="Proteomes" id="UP000017861"/>
    </source>
</evidence>
<feature type="transmembrane region" description="Helical" evidence="3">
    <location>
        <begin position="20"/>
        <end position="53"/>
    </location>
</feature>
<evidence type="ECO:0000256" key="3">
    <source>
        <dbReference type="SAM" id="Phobius"/>
    </source>
</evidence>
<proteinExistence type="predicted"/>
<dbReference type="EMBL" id="AYLP01000028">
    <property type="protein sequence ID" value="ESS67676.1"/>
    <property type="molecule type" value="Genomic_DNA"/>
</dbReference>
<sequence length="1357" mass="151405">MRKGGFYSADEGVTCGTSLFFVLCVWDLFFFLCGSVCVCVLSIICFCFCFFAGTHNNLGRSVGKGRSIHMPQEEGDFDGVNPDVQARLVDLIIFRDQARRRIAELESTVETLEQNLSELRRNDTHSAATLRRPLSAPLIDQPFKENGLQHICSWNEQLVETVNALRGAMLKMETEAKVQIVVLKDEVERLRRESDSLRRENDALKERVADDVLRQRQTNRVEMAVEKAKIASRVRAAGLRRLEFMEAVLMETHDDLYFAQRFDAAKLPVRDVTFVIHAVPNVPTQHLSAEEFTMTIYQNFLLEAAKKYSGYHVCGLREIEVFAFYSATAALHFSSECHVGVKNLPWPARTTDIPFFAPVIDDGELLYSGPRMHTCMYTCNPGSEVDPINGRSVYYGQEVKDALTTALQGAPIGEIVANKACVVMLFKEASIMNDVHDDFFPEMSRVRAKLGAGWSIFASERTVGDLFCSILPKSLERRRGIPPYYLHPSPRFPRGNIDVDTLLPQLIASMKGVTRPCQGGTQQKPQAQPQIQSQSQQLLLHHDGWVDGIYRSRKRAAEKRDSNSEDVVSLYLLRRDRKNIISLYNKLEAVNAFHEQTLMEAEDWYLARYQSIDPSETVYLCTVDVGNNSSWRKITQVSMGLEEHHQLRQHLFSSALLHGKNNFGVYVNGNNTDVFTFAFRRTEHALRFTAQMYTVVKQKCEAFTKSETCLMRAGITVGKLRPSNDSHTASTNTASGTATDCKATRMVLCRGKALVCSGHLCDLACRGEILAVAEVIQTFQSNKSNLLSMEYNVLKKGGRFLGSYSTLVDVYSILPKAYAYRRQLLKGGDDGSCRDECESPRSSVKAALQLGKRIMSREEVEQMLLQHQQLIEKAEAAMMAAEDNAWEITTQQALSLPWPVVSRSGVRSTTAERGFLYCDAVDIVAISRAVPEELYKNIMGQYNYVVKEALLAYDGFIAKTDSKAAYIVIFTEPHCALEAALQIQRRLLAVDWPQRIKTLEATLHVKSCKADIVLFDGIRARMAVHVSKDYQSTRTFCGDDKEIVEVFGPAIETVAELGFQACGGEIIVTSFALSSIGSTLHGSMLLLQVAMRVARIQSSNKMLLASCVPRRLWERLHLFVPAAPVAEVAKQGTGSKLRQLKVAERKNSWWRERNNSLLSLPFSSRAPWGERVSASHSAFASSVQASLGGAVGQIRRELSSSIGLSTHREVFLNIVCEILMNMSHLFRVVEDGVSRANVLSPLPLLETGGAAAISRDASPNKFRRNFSSENRFSETFNMKLMHSSDSTSSPSVSISGEPQKNAVQMLDNLLRGALHRIARALGGTGKPHLASFSNRMSTFKSVSRRSSPKPSGPLRPL</sequence>
<dbReference type="SUPFAM" id="SSF55073">
    <property type="entry name" value="Nucleotide cyclase"/>
    <property type="match status" value="1"/>
</dbReference>
<evidence type="ECO:0000313" key="4">
    <source>
        <dbReference type="EMBL" id="ESS67676.1"/>
    </source>
</evidence>
<feature type="coiled-coil region" evidence="1">
    <location>
        <begin position="95"/>
        <end position="122"/>
    </location>
</feature>
<feature type="coiled-coil region" evidence="1">
    <location>
        <begin position="173"/>
        <end position="207"/>
    </location>
</feature>
<feature type="coiled-coil region" evidence="1">
    <location>
        <begin position="857"/>
        <end position="891"/>
    </location>
</feature>
<feature type="region of interest" description="Disordered" evidence="2">
    <location>
        <begin position="1325"/>
        <end position="1357"/>
    </location>
</feature>
<gene>
    <name evidence="4" type="ORF">TCDM_03556</name>
</gene>
<keyword evidence="3" id="KW-0812">Transmembrane</keyword>
<evidence type="ECO:0000256" key="1">
    <source>
        <dbReference type="SAM" id="Coils"/>
    </source>
</evidence>
<evidence type="ECO:0008006" key="6">
    <source>
        <dbReference type="Google" id="ProtNLM"/>
    </source>
</evidence>
<protein>
    <recommendedName>
        <fullName evidence="6">Adenylyl cyclase</fullName>
    </recommendedName>
</protein>
<feature type="compositionally biased region" description="Polar residues" evidence="2">
    <location>
        <begin position="1331"/>
        <end position="1340"/>
    </location>
</feature>
<name>V5DJU3_TRYCR</name>
<evidence type="ECO:0000256" key="2">
    <source>
        <dbReference type="SAM" id="MobiDB-lite"/>
    </source>
</evidence>
<reference evidence="4 5" key="1">
    <citation type="journal article" date="2014" name="Genome Announc.">
        <title>Trypanosoma cruzi Clone Dm28c Draft Genome Sequence.</title>
        <authorList>
            <person name="Grisard E.C."/>
            <person name="Teixeira S.M."/>
            <person name="de Almeida L.G."/>
            <person name="Stoco P.H."/>
            <person name="Gerber A.L."/>
            <person name="Talavera-Lopez C."/>
            <person name="Lima O.C."/>
            <person name="Andersson B."/>
            <person name="de Vasconcelos A.T."/>
        </authorList>
    </citation>
    <scope>NUCLEOTIDE SEQUENCE [LARGE SCALE GENOMIC DNA]</scope>
    <source>
        <strain evidence="4 5">Dm28c</strain>
    </source>
</reference>
<keyword evidence="3" id="KW-1133">Transmembrane helix</keyword>
<dbReference type="Gene3D" id="3.30.70.1230">
    <property type="entry name" value="Nucleotide cyclase"/>
    <property type="match status" value="1"/>
</dbReference>
<dbReference type="VEuPathDB" id="TriTrypDB:TCDM_03556"/>